<evidence type="ECO:0000256" key="1">
    <source>
        <dbReference type="SAM" id="MobiDB-lite"/>
    </source>
</evidence>
<reference evidence="3" key="1">
    <citation type="submission" date="2018-10" db="EMBL/GenBank/DDBJ databases">
        <title>Hidden diversity of soil giant viruses.</title>
        <authorList>
            <person name="Schulz F."/>
            <person name="Alteio L."/>
            <person name="Goudeau D."/>
            <person name="Ryan E.M."/>
            <person name="Malmstrom R.R."/>
            <person name="Blanchard J."/>
            <person name="Woyke T."/>
        </authorList>
    </citation>
    <scope>NUCLEOTIDE SEQUENCE</scope>
    <source>
        <strain evidence="3">SYV1</strain>
    </source>
</reference>
<dbReference type="InterPro" id="IPR037151">
    <property type="entry name" value="AlkB-like_sf"/>
</dbReference>
<dbReference type="Pfam" id="PF13532">
    <property type="entry name" value="2OG-FeII_Oxy_2"/>
    <property type="match status" value="1"/>
</dbReference>
<proteinExistence type="predicted"/>
<dbReference type="InterPro" id="IPR032857">
    <property type="entry name" value="ALKBH4"/>
</dbReference>
<feature type="compositionally biased region" description="Basic and acidic residues" evidence="1">
    <location>
        <begin position="67"/>
        <end position="85"/>
    </location>
</feature>
<dbReference type="GO" id="GO:0032451">
    <property type="term" value="F:demethylase activity"/>
    <property type="evidence" value="ECO:0007669"/>
    <property type="project" value="TreeGrafter"/>
</dbReference>
<accession>A0A3G5AK15</accession>
<dbReference type="InterPro" id="IPR027450">
    <property type="entry name" value="AlkB-like"/>
</dbReference>
<dbReference type="InterPro" id="IPR005123">
    <property type="entry name" value="Oxoglu/Fe-dep_dioxygenase_dom"/>
</dbReference>
<feature type="region of interest" description="Disordered" evidence="1">
    <location>
        <begin position="43"/>
        <end position="85"/>
    </location>
</feature>
<sequence length="389" mass="44753">MYGFNPSNPSNPVEALFIQHHQHYKSHTLYGFGFISEPKSKFISQSQSRPQFKPQSNTQSQSQYQPELKRPRVSHHESNNELKDTKSIDIKSIQETDHIHRDVISLLDEEDEQVKVEEIQNVIHPHTSLTTPIPILPAISFSPPFTSLQSLQSLQSIHIPSILSKQGLEGYENFVTREEEVSILKFIETQRWSMKRYNRKTMFFGHEPYIPISQCSTIPQELCFLVNRLIERGLFTKEDPPTSVSIQEYVDNQGIGAHVDKLQYGPVIAVISIGNACSIEFQELGWTHDPQYSPYGTPSTDSIPSCHYSMSAHPRFKSFKSTIDNKNPFVLGSKRVVYMPSRSIYVLKQDLRYAYQHSIAKVKRDRCISFKRVSLAFRTITPRLKYSSK</sequence>
<dbReference type="PROSITE" id="PS51471">
    <property type="entry name" value="FE2OG_OXY"/>
    <property type="match status" value="1"/>
</dbReference>
<dbReference type="SUPFAM" id="SSF51197">
    <property type="entry name" value="Clavaminate synthase-like"/>
    <property type="match status" value="1"/>
</dbReference>
<evidence type="ECO:0000313" key="3">
    <source>
        <dbReference type="EMBL" id="AYV87001.1"/>
    </source>
</evidence>
<feature type="compositionally biased region" description="Polar residues" evidence="1">
    <location>
        <begin position="43"/>
        <end position="65"/>
    </location>
</feature>
<gene>
    <name evidence="3" type="ORF">Sylvanvirus18_4</name>
</gene>
<dbReference type="GO" id="GO:0070988">
    <property type="term" value="P:demethylation"/>
    <property type="evidence" value="ECO:0007669"/>
    <property type="project" value="InterPro"/>
</dbReference>
<dbReference type="GO" id="GO:0016491">
    <property type="term" value="F:oxidoreductase activity"/>
    <property type="evidence" value="ECO:0007669"/>
    <property type="project" value="TreeGrafter"/>
</dbReference>
<name>A0A3G5AK15_9VIRU</name>
<feature type="domain" description="Fe2OG dioxygenase" evidence="2">
    <location>
        <begin position="240"/>
        <end position="381"/>
    </location>
</feature>
<dbReference type="EMBL" id="MK072524">
    <property type="protein sequence ID" value="AYV87001.1"/>
    <property type="molecule type" value="Genomic_DNA"/>
</dbReference>
<protein>
    <recommendedName>
        <fullName evidence="2">Fe2OG dioxygenase domain-containing protein</fullName>
    </recommendedName>
</protein>
<evidence type="ECO:0000259" key="2">
    <source>
        <dbReference type="PROSITE" id="PS51471"/>
    </source>
</evidence>
<dbReference type="Gene3D" id="2.60.120.590">
    <property type="entry name" value="Alpha-ketoglutarate-dependent dioxygenase AlkB-like"/>
    <property type="match status" value="1"/>
</dbReference>
<dbReference type="PANTHER" id="PTHR12463">
    <property type="entry name" value="OXYGENASE-RELATED"/>
    <property type="match status" value="1"/>
</dbReference>
<organism evidence="3">
    <name type="scientific">Sylvanvirus sp</name>
    <dbReference type="NCBI Taxonomy" id="2487774"/>
    <lineage>
        <taxon>Viruses</taxon>
    </lineage>
</organism>
<dbReference type="PANTHER" id="PTHR12463:SF1">
    <property type="entry name" value="2-OXOGLUTARATE AND FE-DEPENDENT OXYGENASE FAMILY PROTEIN"/>
    <property type="match status" value="1"/>
</dbReference>